<name>A0A9W7LX90_HIBTR</name>
<comment type="caution">
    <text evidence="1">The sequence shown here is derived from an EMBL/GenBank/DDBJ whole genome shotgun (WGS) entry which is preliminary data.</text>
</comment>
<gene>
    <name evidence="1" type="ORF">HRI_001654100</name>
</gene>
<dbReference type="PANTHER" id="PTHR33181:SF15">
    <property type="entry name" value="PROTEIN FAR1-RELATED SEQUENCE"/>
    <property type="match status" value="1"/>
</dbReference>
<dbReference type="Proteomes" id="UP001165190">
    <property type="component" value="Unassembled WGS sequence"/>
</dbReference>
<protein>
    <submittedName>
        <fullName evidence="1">Uncharacterized protein</fullName>
    </submittedName>
</protein>
<accession>A0A9W7LX90</accession>
<dbReference type="AlphaFoldDB" id="A0A9W7LX90"/>
<organism evidence="1 2">
    <name type="scientific">Hibiscus trionum</name>
    <name type="common">Flower of an hour</name>
    <dbReference type="NCBI Taxonomy" id="183268"/>
    <lineage>
        <taxon>Eukaryota</taxon>
        <taxon>Viridiplantae</taxon>
        <taxon>Streptophyta</taxon>
        <taxon>Embryophyta</taxon>
        <taxon>Tracheophyta</taxon>
        <taxon>Spermatophyta</taxon>
        <taxon>Magnoliopsida</taxon>
        <taxon>eudicotyledons</taxon>
        <taxon>Gunneridae</taxon>
        <taxon>Pentapetalae</taxon>
        <taxon>rosids</taxon>
        <taxon>malvids</taxon>
        <taxon>Malvales</taxon>
        <taxon>Malvaceae</taxon>
        <taxon>Malvoideae</taxon>
        <taxon>Hibiscus</taxon>
    </lineage>
</organism>
<dbReference type="OrthoDB" id="1620383at2759"/>
<evidence type="ECO:0000313" key="1">
    <source>
        <dbReference type="EMBL" id="GMI79848.1"/>
    </source>
</evidence>
<sequence length="93" mass="11260">MEKWREWLCFKRSVAFLTKYIVLKVKMHLRPKAAEKRQGLLGLYKDMECCGEYEDIQVMWNMIHSSRLSSTAHKTRTSKRAFYWRFGFCFKPT</sequence>
<proteinExistence type="predicted"/>
<reference evidence="1" key="1">
    <citation type="submission" date="2023-05" db="EMBL/GenBank/DDBJ databases">
        <title>Genome and transcriptome analyses reveal genes involved in the formation of fine ridges on petal epidermal cells in Hibiscus trionum.</title>
        <authorList>
            <person name="Koshimizu S."/>
            <person name="Masuda S."/>
            <person name="Ishii T."/>
            <person name="Shirasu K."/>
            <person name="Hoshino A."/>
            <person name="Arita M."/>
        </authorList>
    </citation>
    <scope>NUCLEOTIDE SEQUENCE</scope>
    <source>
        <strain evidence="1">Hamamatsu line</strain>
    </source>
</reference>
<keyword evidence="2" id="KW-1185">Reference proteome</keyword>
<dbReference type="PANTHER" id="PTHR33181">
    <property type="entry name" value="OS01G0778500 PROTEIN"/>
    <property type="match status" value="1"/>
</dbReference>
<evidence type="ECO:0000313" key="2">
    <source>
        <dbReference type="Proteomes" id="UP001165190"/>
    </source>
</evidence>
<dbReference type="EMBL" id="BSYR01000017">
    <property type="protein sequence ID" value="GMI79848.1"/>
    <property type="molecule type" value="Genomic_DNA"/>
</dbReference>